<name>A0A345K506_9CHLO</name>
<dbReference type="GO" id="GO:0005763">
    <property type="term" value="C:mitochondrial small ribosomal subunit"/>
    <property type="evidence" value="ECO:0007669"/>
    <property type="project" value="TreeGrafter"/>
</dbReference>
<dbReference type="Pfam" id="PF00318">
    <property type="entry name" value="Ribosomal_S2"/>
    <property type="match status" value="1"/>
</dbReference>
<dbReference type="PANTHER" id="PTHR12534:SF0">
    <property type="entry name" value="SMALL RIBOSOMAL SUBUNIT PROTEIN US2M"/>
    <property type="match status" value="1"/>
</dbReference>
<comment type="subcellular location">
    <subcellularLocation>
        <location evidence="1 3">Plastid</location>
        <location evidence="1 3">Chloroplast</location>
    </subcellularLocation>
</comment>
<geneLocation type="chloroplast" evidence="4"/>
<dbReference type="GO" id="GO:0009507">
    <property type="term" value="C:chloroplast"/>
    <property type="evidence" value="ECO:0007669"/>
    <property type="project" value="UniProtKB-SubCell"/>
</dbReference>
<dbReference type="EMBL" id="MF280337">
    <property type="protein sequence ID" value="AXH37945.1"/>
    <property type="molecule type" value="Genomic_DNA"/>
</dbReference>
<dbReference type="GO" id="GO:0003735">
    <property type="term" value="F:structural constituent of ribosome"/>
    <property type="evidence" value="ECO:0007669"/>
    <property type="project" value="InterPro"/>
</dbReference>
<gene>
    <name evidence="3 4" type="primary">rps2</name>
</gene>
<comment type="similarity">
    <text evidence="2 3">Belongs to the universal ribosomal protein uS2 family.</text>
</comment>
<dbReference type="AlphaFoldDB" id="A0A345K506"/>
<accession>A0A345K506</accession>
<proteinExistence type="inferred from homology"/>
<keyword evidence="3 4" id="KW-0689">Ribosomal protein</keyword>
<keyword evidence="4" id="KW-0150">Chloroplast</keyword>
<dbReference type="PRINTS" id="PR00395">
    <property type="entry name" value="RIBOSOMALS2"/>
</dbReference>
<evidence type="ECO:0000256" key="3">
    <source>
        <dbReference type="HAMAP-Rule" id="MF_00291"/>
    </source>
</evidence>
<dbReference type="InterPro" id="IPR023591">
    <property type="entry name" value="Ribosomal_uS2_flav_dom_sf"/>
</dbReference>
<evidence type="ECO:0000256" key="1">
    <source>
        <dbReference type="ARBA" id="ARBA00004229"/>
    </source>
</evidence>
<dbReference type="HAMAP" id="MF_00291_B">
    <property type="entry name" value="Ribosomal_uS2_B"/>
    <property type="match status" value="1"/>
</dbReference>
<keyword evidence="3" id="KW-0687">Ribonucleoprotein</keyword>
<dbReference type="NCBIfam" id="TIGR01011">
    <property type="entry name" value="rpsB_bact"/>
    <property type="match status" value="1"/>
</dbReference>
<dbReference type="PANTHER" id="PTHR12534">
    <property type="entry name" value="30S RIBOSOMAL PROTEIN S2 PROKARYOTIC AND ORGANELLAR"/>
    <property type="match status" value="1"/>
</dbReference>
<sequence>MNLIQGEYQTEENQTSQSDALITAEKHIKQIFKVLSAKKILSASQVNVKQVLLLKKLLTILPALKRFFSISKTKLVQSVDIFMRKIIDLKFKRSFKLFFNLVYKNYIFSNSKKLAYSIKKKWQRLEKYLGGISNMIKFSRKAIYNNIAIIVGQKEEMNAVRECKKLGIEMFHIVDTNCNPSFADHIIPANDDSKSSIKYILTKLLVRIRLGQQLRKQIDSKNIKSLLKVPAV</sequence>
<reference evidence="4" key="1">
    <citation type="journal article" date="2018" name="BMC Plant Biol.">
        <title>The Antarctic sea ice alga Chlamydomonas sp. ICE-L provides insights into adaptive patterns of chloroplast evolution.</title>
        <authorList>
            <person name="Zhang Z."/>
            <person name="An M."/>
            <person name="Miao J."/>
            <person name="Gu Z."/>
            <person name="Liu C."/>
            <person name="Zhong B."/>
        </authorList>
    </citation>
    <scope>NUCLEOTIDE SEQUENCE</scope>
    <source>
        <strain evidence="4">ICE-L</strain>
    </source>
</reference>
<dbReference type="GO" id="GO:0006412">
    <property type="term" value="P:translation"/>
    <property type="evidence" value="ECO:0007669"/>
    <property type="project" value="UniProtKB-UniRule"/>
</dbReference>
<protein>
    <recommendedName>
        <fullName evidence="3">Small ribosomal subunit protein uS2c</fullName>
    </recommendedName>
</protein>
<keyword evidence="4" id="KW-0934">Plastid</keyword>
<organism evidence="4">
    <name type="scientific">Chlamydomonas sp. ICE-L</name>
    <dbReference type="NCBI Taxonomy" id="309537"/>
    <lineage>
        <taxon>Eukaryota</taxon>
        <taxon>Viridiplantae</taxon>
        <taxon>Chlorophyta</taxon>
        <taxon>core chlorophytes</taxon>
        <taxon>Chlorophyceae</taxon>
        <taxon>CS clade</taxon>
        <taxon>Chlamydomonadales</taxon>
        <taxon>Chlamydomonadaceae</taxon>
        <taxon>Chlamydomonas</taxon>
    </lineage>
</organism>
<dbReference type="SUPFAM" id="SSF52313">
    <property type="entry name" value="Ribosomal protein S2"/>
    <property type="match status" value="1"/>
</dbReference>
<dbReference type="InterPro" id="IPR001865">
    <property type="entry name" value="Ribosomal_uS2"/>
</dbReference>
<dbReference type="Gene3D" id="3.40.50.10490">
    <property type="entry name" value="Glucose-6-phosphate isomerase like protein, domain 1"/>
    <property type="match status" value="1"/>
</dbReference>
<dbReference type="CDD" id="cd01425">
    <property type="entry name" value="RPS2"/>
    <property type="match status" value="1"/>
</dbReference>
<evidence type="ECO:0000313" key="4">
    <source>
        <dbReference type="EMBL" id="AXH37945.1"/>
    </source>
</evidence>
<dbReference type="InterPro" id="IPR005706">
    <property type="entry name" value="Ribosomal_uS2_bac/mit/plastid"/>
</dbReference>
<evidence type="ECO:0000256" key="2">
    <source>
        <dbReference type="ARBA" id="ARBA00006242"/>
    </source>
</evidence>